<comment type="subcellular location">
    <subcellularLocation>
        <location evidence="1">Cell membrane</location>
        <topology evidence="1">Multi-pass membrane protein</topology>
    </subcellularLocation>
</comment>
<organism evidence="10 11">
    <name type="scientific">Bowdeniella nasicola</name>
    <dbReference type="NCBI Taxonomy" id="208480"/>
    <lineage>
        <taxon>Bacteria</taxon>
        <taxon>Bacillati</taxon>
        <taxon>Actinomycetota</taxon>
        <taxon>Actinomycetes</taxon>
        <taxon>Actinomycetales</taxon>
        <taxon>Actinomycetaceae</taxon>
        <taxon>Bowdeniella</taxon>
    </lineage>
</organism>
<keyword evidence="4" id="KW-1003">Cell membrane</keyword>
<comment type="similarity">
    <text evidence="2">Belongs to the major facilitator superfamily.</text>
</comment>
<name>A0A1H4DFK5_9ACTO</name>
<feature type="domain" description="Major facilitator superfamily (MFS) profile" evidence="9">
    <location>
        <begin position="16"/>
        <end position="387"/>
    </location>
</feature>
<dbReference type="SUPFAM" id="SSF103473">
    <property type="entry name" value="MFS general substrate transporter"/>
    <property type="match status" value="1"/>
</dbReference>
<feature type="transmembrane region" description="Helical" evidence="8">
    <location>
        <begin position="363"/>
        <end position="382"/>
    </location>
</feature>
<dbReference type="Pfam" id="PF07690">
    <property type="entry name" value="MFS_1"/>
    <property type="match status" value="1"/>
</dbReference>
<accession>A0A1H4DFK5</accession>
<dbReference type="PANTHER" id="PTHR43271">
    <property type="entry name" value="BLL2771 PROTEIN"/>
    <property type="match status" value="1"/>
</dbReference>
<evidence type="ECO:0000256" key="7">
    <source>
        <dbReference type="ARBA" id="ARBA00023136"/>
    </source>
</evidence>
<feature type="transmembrane region" description="Helical" evidence="8">
    <location>
        <begin position="12"/>
        <end position="32"/>
    </location>
</feature>
<dbReference type="InterPro" id="IPR011701">
    <property type="entry name" value="MFS"/>
</dbReference>
<dbReference type="AlphaFoldDB" id="A0A1H4DFK5"/>
<feature type="transmembrane region" description="Helical" evidence="8">
    <location>
        <begin position="299"/>
        <end position="320"/>
    </location>
</feature>
<feature type="transmembrane region" description="Helical" evidence="8">
    <location>
        <begin position="274"/>
        <end position="293"/>
    </location>
</feature>
<feature type="transmembrane region" description="Helical" evidence="8">
    <location>
        <begin position="168"/>
        <end position="193"/>
    </location>
</feature>
<keyword evidence="11" id="KW-1185">Reference proteome</keyword>
<evidence type="ECO:0000256" key="6">
    <source>
        <dbReference type="ARBA" id="ARBA00022989"/>
    </source>
</evidence>
<dbReference type="RefSeq" id="WP_143027426.1">
    <property type="nucleotide sequence ID" value="NZ_FNQV01000016.1"/>
</dbReference>
<keyword evidence="7 8" id="KW-0472">Membrane</keyword>
<dbReference type="Gene3D" id="1.20.1250.20">
    <property type="entry name" value="MFS general substrate transporter like domains"/>
    <property type="match status" value="1"/>
</dbReference>
<feature type="transmembrane region" description="Helical" evidence="8">
    <location>
        <begin position="52"/>
        <end position="71"/>
    </location>
</feature>
<feature type="transmembrane region" description="Helical" evidence="8">
    <location>
        <begin position="340"/>
        <end position="357"/>
    </location>
</feature>
<sequence>MSGTGLMPGHGDYARATAALFFLGIAAFAQLYTVQPLLVPIGEEFGVGAADTSWLMSATTAGIALAVLPVGHYSGRWGRRRTMLIGLALATLAGIALLGVTSFAGLIAIRAVQGAALSTVLVSAMAWVIAAAHPLAVTRLGGLYIAGTTVGGMTGRLVAGYAAELGTWRTGVLTATIVAAAAGGAAHLLLPGGEVYEDAVTARSAPDPYRRIRLAMYAIGGLGMATFVGIFNVMGYRLAGPPFHVGTAITSTLFLTYLAGTATSAIAGRIAARTGLKVAVLSGLAVATAGIALTLVDSLVVMFIGLLALCAGFFLAHALASSNAARYSPRPSAASSRYSLSYYAGSSIGGVLLGYAWEGGGWLGTVAGAVALLAAAGLIVVLTPRAQSATDDEAPAA</sequence>
<protein>
    <submittedName>
        <fullName evidence="10">MFS transporter, YNFM family, putative membrane transport protein</fullName>
    </submittedName>
</protein>
<keyword evidence="6 8" id="KW-1133">Transmembrane helix</keyword>
<feature type="transmembrane region" description="Helical" evidence="8">
    <location>
        <begin position="143"/>
        <end position="162"/>
    </location>
</feature>
<feature type="transmembrane region" description="Helical" evidence="8">
    <location>
        <begin position="115"/>
        <end position="136"/>
    </location>
</feature>
<dbReference type="InterPro" id="IPR020846">
    <property type="entry name" value="MFS_dom"/>
</dbReference>
<evidence type="ECO:0000256" key="8">
    <source>
        <dbReference type="SAM" id="Phobius"/>
    </source>
</evidence>
<dbReference type="Proteomes" id="UP000199288">
    <property type="component" value="Unassembled WGS sequence"/>
</dbReference>
<dbReference type="OrthoDB" id="63984at2"/>
<proteinExistence type="inferred from homology"/>
<evidence type="ECO:0000256" key="3">
    <source>
        <dbReference type="ARBA" id="ARBA00022448"/>
    </source>
</evidence>
<dbReference type="GO" id="GO:0005886">
    <property type="term" value="C:plasma membrane"/>
    <property type="evidence" value="ECO:0007669"/>
    <property type="project" value="UniProtKB-SubCell"/>
</dbReference>
<dbReference type="PROSITE" id="PS50850">
    <property type="entry name" value="MFS"/>
    <property type="match status" value="1"/>
</dbReference>
<dbReference type="InterPro" id="IPR036259">
    <property type="entry name" value="MFS_trans_sf"/>
</dbReference>
<evidence type="ECO:0000259" key="9">
    <source>
        <dbReference type="PROSITE" id="PS50850"/>
    </source>
</evidence>
<evidence type="ECO:0000313" key="11">
    <source>
        <dbReference type="Proteomes" id="UP000199288"/>
    </source>
</evidence>
<evidence type="ECO:0000256" key="2">
    <source>
        <dbReference type="ARBA" id="ARBA00008335"/>
    </source>
</evidence>
<dbReference type="GO" id="GO:0022857">
    <property type="term" value="F:transmembrane transporter activity"/>
    <property type="evidence" value="ECO:0007669"/>
    <property type="project" value="InterPro"/>
</dbReference>
<evidence type="ECO:0000256" key="5">
    <source>
        <dbReference type="ARBA" id="ARBA00022692"/>
    </source>
</evidence>
<evidence type="ECO:0000256" key="4">
    <source>
        <dbReference type="ARBA" id="ARBA00022475"/>
    </source>
</evidence>
<evidence type="ECO:0000313" key="10">
    <source>
        <dbReference type="EMBL" id="SEA71535.1"/>
    </source>
</evidence>
<feature type="transmembrane region" description="Helical" evidence="8">
    <location>
        <begin position="248"/>
        <end position="267"/>
    </location>
</feature>
<evidence type="ECO:0000256" key="1">
    <source>
        <dbReference type="ARBA" id="ARBA00004651"/>
    </source>
</evidence>
<dbReference type="EMBL" id="FNQV01000016">
    <property type="protein sequence ID" value="SEA71535.1"/>
    <property type="molecule type" value="Genomic_DNA"/>
</dbReference>
<dbReference type="PANTHER" id="PTHR43271:SF1">
    <property type="entry name" value="INNER MEMBRANE TRANSPORT PROTEIN YNFM"/>
    <property type="match status" value="1"/>
</dbReference>
<reference evidence="11" key="1">
    <citation type="submission" date="2016-10" db="EMBL/GenBank/DDBJ databases">
        <authorList>
            <person name="Varghese N."/>
            <person name="Submissions S."/>
        </authorList>
    </citation>
    <scope>NUCLEOTIDE SEQUENCE [LARGE SCALE GENOMIC DNA]</scope>
    <source>
        <strain evidence="11">KPR-1</strain>
    </source>
</reference>
<feature type="transmembrane region" description="Helical" evidence="8">
    <location>
        <begin position="83"/>
        <end position="109"/>
    </location>
</feature>
<feature type="transmembrane region" description="Helical" evidence="8">
    <location>
        <begin position="214"/>
        <end position="236"/>
    </location>
</feature>
<dbReference type="CDD" id="cd17324">
    <property type="entry name" value="MFS_NepI_like"/>
    <property type="match status" value="1"/>
</dbReference>
<keyword evidence="3" id="KW-0813">Transport</keyword>
<gene>
    <name evidence="10" type="ORF">SAMN02910418_02237</name>
</gene>
<keyword evidence="5 8" id="KW-0812">Transmembrane</keyword>